<dbReference type="SUPFAM" id="SSF102114">
    <property type="entry name" value="Radical SAM enzymes"/>
    <property type="match status" value="1"/>
</dbReference>
<evidence type="ECO:0000256" key="1">
    <source>
        <dbReference type="ARBA" id="ARBA00022691"/>
    </source>
</evidence>
<protein>
    <recommendedName>
        <fullName evidence="5">Radical SAM core domain-containing protein</fullName>
    </recommendedName>
</protein>
<dbReference type="SFLD" id="SFLDG01067">
    <property type="entry name" value="SPASM/twitch_domain_containing"/>
    <property type="match status" value="1"/>
</dbReference>
<dbReference type="InterPro" id="IPR007197">
    <property type="entry name" value="rSAM"/>
</dbReference>
<dbReference type="PROSITE" id="PS51918">
    <property type="entry name" value="RADICAL_SAM"/>
    <property type="match status" value="1"/>
</dbReference>
<dbReference type="InterPro" id="IPR058240">
    <property type="entry name" value="rSAM_sf"/>
</dbReference>
<evidence type="ECO:0000313" key="6">
    <source>
        <dbReference type="EMBL" id="GAA2140014.1"/>
    </source>
</evidence>
<dbReference type="PANTHER" id="PTHR43273">
    <property type="entry name" value="ANAEROBIC SULFATASE-MATURATING ENZYME HOMOLOG ASLB-RELATED"/>
    <property type="match status" value="1"/>
</dbReference>
<dbReference type="EMBL" id="BAAANT010000010">
    <property type="protein sequence ID" value="GAA2140014.1"/>
    <property type="molecule type" value="Genomic_DNA"/>
</dbReference>
<dbReference type="InterPro" id="IPR023867">
    <property type="entry name" value="Sulphatase_maturase_rSAM"/>
</dbReference>
<dbReference type="Proteomes" id="UP001422759">
    <property type="component" value="Unassembled WGS sequence"/>
</dbReference>
<dbReference type="SFLD" id="SFLDS00029">
    <property type="entry name" value="Radical_SAM"/>
    <property type="match status" value="1"/>
</dbReference>
<gene>
    <name evidence="6" type="ORF">GCM10009760_22830</name>
</gene>
<evidence type="ECO:0000256" key="3">
    <source>
        <dbReference type="ARBA" id="ARBA00023004"/>
    </source>
</evidence>
<dbReference type="NCBIfam" id="TIGR04269">
    <property type="entry name" value="SAM_SPASM_FxsB"/>
    <property type="match status" value="1"/>
</dbReference>
<keyword evidence="7" id="KW-1185">Reference proteome</keyword>
<evidence type="ECO:0000256" key="2">
    <source>
        <dbReference type="ARBA" id="ARBA00022723"/>
    </source>
</evidence>
<evidence type="ECO:0000313" key="7">
    <source>
        <dbReference type="Proteomes" id="UP001422759"/>
    </source>
</evidence>
<dbReference type="InterPro" id="IPR013785">
    <property type="entry name" value="Aldolase_TIM"/>
</dbReference>
<sequence>MPFTQFVLKMHARCDLACDHCYVYEHADTSWRGRPRAVSDDVLKRTAERIAEHASAHRLRTVHVVLHGGEPLLAGPALLRRAAEELRRALPDGCALDLRIHTNGVLLDQEFCELFDELDIKVGLSIDGDRASNDRHRRYADGRSSHAKVLAAVERLRRPEFRHLYAGLLCTVDVENDPVAVYDALVELDPPRIDFLLPHATWDEPPKRPAGMGGTPYADWLRTVYERWTAAGRPVPVRMFDSVHRTLRGQSSLTESLGLDPADLVVIETDGSFEQADSLKTAYDGAPATGFDVFAHSLDEVAAHPGMLERQSGLAGLSAECRSCPVVRSCGGGLYAHRYRTGDGFANPSVFCGDLLRFITTVRDRTAAPVVVPAQPDRAEPVPAGGLTEAQLDELARGYGSAETVHALAAAQLGLTRRLLAAVGSGADSESWELLTSLDQHAPQTLDAVLGHPYVRAWAVRCLQGGPGADLGTLRELAAAAAIRARREFALTVPVRDGAVLLPTVGRVLVGGAGEVRLTGDAGGFTVGEIRIGADSREGGPWQPVRRAALAGAWTVALEDTDPQRDSHQWPAEDRLPEAELLRWAGALQEAWELIRRDLPEYAQGLRAGLSTITPLRPGPDGRDVSAAARQAFGAVGVARPRTAPILALLLVHEFQHVKLGAVLDFHDLYDQSDDRRYYAPWRPDPRPLEALLQGTYAHLAVTEFWGTRVRAYDGLGGEAAETARLQLATWRSHTAEAVETLAGSGALTPLGQRFTDGMRAATAPWLEVPVGARAEAQARAAAAERLARWVAAAPVGP</sequence>
<keyword evidence="3" id="KW-0408">Iron</keyword>
<dbReference type="InterPro" id="IPR026335">
    <property type="entry name" value="rSAM_SPASM_FxsB"/>
</dbReference>
<dbReference type="NCBIfam" id="TIGR04267">
    <property type="entry name" value="mod_HExxH"/>
    <property type="match status" value="1"/>
</dbReference>
<dbReference type="Gene3D" id="3.20.20.70">
    <property type="entry name" value="Aldolase class I"/>
    <property type="match status" value="1"/>
</dbReference>
<proteinExistence type="predicted"/>
<accession>A0ABN2ZCD9</accession>
<name>A0ABN2ZCD9_9ACTN</name>
<feature type="domain" description="Radical SAM core" evidence="5">
    <location>
        <begin position="1"/>
        <end position="238"/>
    </location>
</feature>
<keyword evidence="2" id="KW-0479">Metal-binding</keyword>
<comment type="caution">
    <text evidence="6">The sequence shown here is derived from an EMBL/GenBank/DDBJ whole genome shotgun (WGS) entry which is preliminary data.</text>
</comment>
<dbReference type="CDD" id="cd01335">
    <property type="entry name" value="Radical_SAM"/>
    <property type="match status" value="1"/>
</dbReference>
<dbReference type="SFLD" id="SFLDG01072">
    <property type="entry name" value="dehydrogenase_like"/>
    <property type="match status" value="1"/>
</dbReference>
<dbReference type="Pfam" id="PF04055">
    <property type="entry name" value="Radical_SAM"/>
    <property type="match status" value="1"/>
</dbReference>
<organism evidence="6 7">
    <name type="scientific">Kitasatospora kazusensis</name>
    <dbReference type="NCBI Taxonomy" id="407974"/>
    <lineage>
        <taxon>Bacteria</taxon>
        <taxon>Bacillati</taxon>
        <taxon>Actinomycetota</taxon>
        <taxon>Actinomycetes</taxon>
        <taxon>Kitasatosporales</taxon>
        <taxon>Streptomycetaceae</taxon>
        <taxon>Kitasatospora</taxon>
    </lineage>
</organism>
<evidence type="ECO:0000259" key="5">
    <source>
        <dbReference type="PROSITE" id="PS51918"/>
    </source>
</evidence>
<reference evidence="6 7" key="1">
    <citation type="journal article" date="2019" name="Int. J. Syst. Evol. Microbiol.">
        <title>The Global Catalogue of Microorganisms (GCM) 10K type strain sequencing project: providing services to taxonomists for standard genome sequencing and annotation.</title>
        <authorList>
            <consortium name="The Broad Institute Genomics Platform"/>
            <consortium name="The Broad Institute Genome Sequencing Center for Infectious Disease"/>
            <person name="Wu L."/>
            <person name="Ma J."/>
        </authorList>
    </citation>
    <scope>NUCLEOTIDE SEQUENCE [LARGE SCALE GENOMIC DNA]</scope>
    <source>
        <strain evidence="6 7">JCM 14560</strain>
    </source>
</reference>
<keyword evidence="1" id="KW-0949">S-adenosyl-L-methionine</keyword>
<dbReference type="SFLD" id="SFLDG01386">
    <property type="entry name" value="main_SPASM_domain-containing"/>
    <property type="match status" value="1"/>
</dbReference>
<keyword evidence="4" id="KW-0411">Iron-sulfur</keyword>
<evidence type="ECO:0000256" key="4">
    <source>
        <dbReference type="ARBA" id="ARBA00023014"/>
    </source>
</evidence>
<dbReference type="InterPro" id="IPR026337">
    <property type="entry name" value="AKG_HExxH"/>
</dbReference>
<dbReference type="PANTHER" id="PTHR43273:SF8">
    <property type="entry name" value="RADICAL SAM DOMAIN PROTEIN"/>
    <property type="match status" value="1"/>
</dbReference>